<dbReference type="Proteomes" id="UP001156670">
    <property type="component" value="Unassembled WGS sequence"/>
</dbReference>
<dbReference type="SUPFAM" id="SSF52518">
    <property type="entry name" value="Thiamin diphosphate-binding fold (THDP-binding)"/>
    <property type="match status" value="2"/>
</dbReference>
<feature type="domain" description="Thiamine pyrophosphate enzyme TPP-binding" evidence="2">
    <location>
        <begin position="435"/>
        <end position="556"/>
    </location>
</feature>
<organism evidence="4 5">
    <name type="scientific">Dyella acidisoli</name>
    <dbReference type="NCBI Taxonomy" id="1867834"/>
    <lineage>
        <taxon>Bacteria</taxon>
        <taxon>Pseudomonadati</taxon>
        <taxon>Pseudomonadota</taxon>
        <taxon>Gammaproteobacteria</taxon>
        <taxon>Lysobacterales</taxon>
        <taxon>Rhodanobacteraceae</taxon>
        <taxon>Dyella</taxon>
    </lineage>
</organism>
<keyword evidence="1" id="KW-0786">Thiamine pyrophosphate</keyword>
<evidence type="ECO:0000256" key="1">
    <source>
        <dbReference type="ARBA" id="ARBA00023052"/>
    </source>
</evidence>
<dbReference type="Pfam" id="PF02776">
    <property type="entry name" value="TPP_enzyme_N"/>
    <property type="match status" value="1"/>
</dbReference>
<proteinExistence type="predicted"/>
<evidence type="ECO:0000313" key="4">
    <source>
        <dbReference type="EMBL" id="GLQ92835.1"/>
    </source>
</evidence>
<dbReference type="Pfam" id="PF02775">
    <property type="entry name" value="TPP_enzyme_C"/>
    <property type="match status" value="1"/>
</dbReference>
<reference evidence="5" key="1">
    <citation type="journal article" date="2019" name="Int. J. Syst. Evol. Microbiol.">
        <title>The Global Catalogue of Microorganisms (GCM) 10K type strain sequencing project: providing services to taxonomists for standard genome sequencing and annotation.</title>
        <authorList>
            <consortium name="The Broad Institute Genomics Platform"/>
            <consortium name="The Broad Institute Genome Sequencing Center for Infectious Disease"/>
            <person name="Wu L."/>
            <person name="Ma J."/>
        </authorList>
    </citation>
    <scope>NUCLEOTIDE SEQUENCE [LARGE SCALE GENOMIC DNA]</scope>
    <source>
        <strain evidence="5">NBRC 111980</strain>
    </source>
</reference>
<evidence type="ECO:0000259" key="2">
    <source>
        <dbReference type="Pfam" id="PF02775"/>
    </source>
</evidence>
<dbReference type="SUPFAM" id="SSF52467">
    <property type="entry name" value="DHS-like NAD/FAD-binding domain"/>
    <property type="match status" value="1"/>
</dbReference>
<keyword evidence="5" id="KW-1185">Reference proteome</keyword>
<gene>
    <name evidence="4" type="primary">ilvB</name>
    <name evidence="4" type="ORF">GCM10007901_17860</name>
</gene>
<comment type="caution">
    <text evidence="4">The sequence shown here is derived from an EMBL/GenBank/DDBJ whole genome shotgun (WGS) entry which is preliminary data.</text>
</comment>
<dbReference type="InterPro" id="IPR029035">
    <property type="entry name" value="DHS-like_NAD/FAD-binding_dom"/>
</dbReference>
<feature type="domain" description="Thiamine pyrophosphate enzyme N-terminal TPP-binding" evidence="3">
    <location>
        <begin position="10"/>
        <end position="123"/>
    </location>
</feature>
<dbReference type="PANTHER" id="PTHR42981:SF2">
    <property type="entry name" value="PYRUVATE DEHYDROGENASE [UBIQUINONE]"/>
    <property type="match status" value="1"/>
</dbReference>
<dbReference type="Gene3D" id="3.40.50.1220">
    <property type="entry name" value="TPP-binding domain"/>
    <property type="match status" value="1"/>
</dbReference>
<dbReference type="InterPro" id="IPR000399">
    <property type="entry name" value="TPP-bd_CS"/>
</dbReference>
<dbReference type="InterPro" id="IPR029061">
    <property type="entry name" value="THDP-binding"/>
</dbReference>
<dbReference type="EMBL" id="BSOB01000014">
    <property type="protein sequence ID" value="GLQ92835.1"/>
    <property type="molecule type" value="Genomic_DNA"/>
</dbReference>
<dbReference type="PANTHER" id="PTHR42981">
    <property type="entry name" value="PYRUVATE DEHYDROGENASE [UBIQUINONE]"/>
    <property type="match status" value="1"/>
</dbReference>
<dbReference type="InterPro" id="IPR047211">
    <property type="entry name" value="POXB-like"/>
</dbReference>
<dbReference type="InterPro" id="IPR012001">
    <property type="entry name" value="Thiamin_PyroP_enz_TPP-bd_dom"/>
</dbReference>
<evidence type="ECO:0000313" key="5">
    <source>
        <dbReference type="Proteomes" id="UP001156670"/>
    </source>
</evidence>
<dbReference type="RefSeq" id="WP_284320569.1">
    <property type="nucleotide sequence ID" value="NZ_BSOB01000014.1"/>
</dbReference>
<dbReference type="InterPro" id="IPR011766">
    <property type="entry name" value="TPP_enzyme_TPP-bd"/>
</dbReference>
<dbReference type="Gene3D" id="3.40.50.970">
    <property type="match status" value="2"/>
</dbReference>
<name>A0ABQ5XQQ9_9GAMM</name>
<evidence type="ECO:0000259" key="3">
    <source>
        <dbReference type="Pfam" id="PF02776"/>
    </source>
</evidence>
<dbReference type="PROSITE" id="PS00187">
    <property type="entry name" value="TPP_ENZYMES"/>
    <property type="match status" value="1"/>
</dbReference>
<accession>A0ABQ5XQQ9</accession>
<dbReference type="CDD" id="cd00568">
    <property type="entry name" value="TPP_enzymes"/>
    <property type="match status" value="1"/>
</dbReference>
<sequence length="576" mass="63083">MVVVEPRIGYERLLDAMTEWGISMCSGVTGGGLVHLLKQMDPYVPHRARTEQIEFFTVGEYVAGFVPLGHYLATGKIAAAAATTGAASKLLLCGLSDAKLHNIPAVYLIAATPSSMAFQSPLQDTTESGSNMIGQLMAELPEGTFVLDDIASLDEQLSAAWDQLNQSKPVALVMPPDALSEMTSHSSEKGMTLSHRDEVGHESLTALFQRHLSQRRTGRIVVMAGDEAARYPDMLYLTSRLCEVLKAPIVWSINGANAVSRDNPYAHGYLGFGGNDRATELWDSLNERDMLITIGFCADEYTANFSPAKAGLVWNITANAHLYGSAHGSFRHQVVGEFLQTVGDVEEILRETILWCQAHPQVCNEDSPRYSDLNVGTCGRVHGNAVDIVAFYEKLDGLWQPDSLGFDDVCLAYKDRQYVTQRPHPHAKIYSLYRGSAMGGAYGLGLGAKIASPGKHVFVFSGDGCFRLYGGCLVEARQLGITLFVLDNANYGIVEQGLSKILPHTPARRYHGELERIDFCAMARACGWLSVRVSPDLSNLSDIMREAYRRDRPSMLVEVPVDSHQVVGPNPRLKNL</sequence>
<protein>
    <submittedName>
        <fullName evidence="4">Acetolactate synthase</fullName>
    </submittedName>
</protein>